<evidence type="ECO:0000256" key="5">
    <source>
        <dbReference type="ARBA" id="ARBA00022679"/>
    </source>
</evidence>
<dbReference type="Gene3D" id="3.90.1170.30">
    <property type="entry name" value="Pyrimidine nucleoside phosphorylase-like, C-terminal domain"/>
    <property type="match status" value="1"/>
</dbReference>
<comment type="similarity">
    <text evidence="1 7">Belongs to the thymidine/pyrimidine-nucleoside phosphorylase family.</text>
</comment>
<dbReference type="InterPro" id="IPR017872">
    <property type="entry name" value="Pyrmidine_PPase_CS"/>
</dbReference>
<sequence>MSTPAELPVRVIAAKRDGGTLSTAQIEGFVQGLVSGDWADAQAAALAMAIVLRGMDEAETVALTRAMTHSGEVLRWAAENLHGPVLDKHSTGGVGDKLSLMLAPMVAACGGVVPMISGRGLGHTGGTLDKLEALPGYGVNPPRETLLATLRTAGCAIVGAGDTLAPADRRLYGIRDVTATVDSVPLITASILSKKLAAGLQALVLDVKVGSGAVMQRLDDARTLAQSLVRAARGAGLPARALITDMNEVLGSSAGNALEVAEALRYLRGEEREPRQHALTLAQVGHLLQLGGLAATAEGGAAMATQVLDSGAAAEKFAQMVAALGGPRDVLADAQLPVAPVIKPVPAPRAGHVQQLDVRAIGYAVVALGGGRVRPGDRVDPRVGLDRVVGRGATVQTGDPLAFVHAADEGAAEAAIAAVLATVQIGDEAPTALPLIAEVIDT</sequence>
<dbReference type="PANTHER" id="PTHR10515:SF0">
    <property type="entry name" value="THYMIDINE PHOSPHORYLASE"/>
    <property type="match status" value="1"/>
</dbReference>
<dbReference type="SUPFAM" id="SSF52418">
    <property type="entry name" value="Nucleoside phosphorylase/phosphoribosyltransferase catalytic domain"/>
    <property type="match status" value="1"/>
</dbReference>
<reference evidence="9 10" key="1">
    <citation type="submission" date="2019-01" db="EMBL/GenBank/DDBJ databases">
        <authorList>
            <person name="Chen W.-M."/>
        </authorList>
    </citation>
    <scope>NUCLEOTIDE SEQUENCE [LARGE SCALE GENOMIC DNA]</scope>
    <source>
        <strain evidence="9 10">KYPY4</strain>
    </source>
</reference>
<dbReference type="Pfam" id="PF02885">
    <property type="entry name" value="Glycos_trans_3N"/>
    <property type="match status" value="1"/>
</dbReference>
<dbReference type="InterPro" id="IPR000312">
    <property type="entry name" value="Glycosyl_Trfase_fam3"/>
</dbReference>
<dbReference type="InterPro" id="IPR018090">
    <property type="entry name" value="Pyrmidine_PPas_bac/euk"/>
</dbReference>
<gene>
    <name evidence="7 9" type="primary">deoA</name>
    <name evidence="9" type="ORF">EOE66_01155</name>
</gene>
<proteinExistence type="inferred from homology"/>
<dbReference type="InterPro" id="IPR013102">
    <property type="entry name" value="PYNP_C"/>
</dbReference>
<dbReference type="NCBIfam" id="TIGR02644">
    <property type="entry name" value="Y_phosphoryl"/>
    <property type="match status" value="1"/>
</dbReference>
<dbReference type="EC" id="2.4.2.4" evidence="3 7"/>
<evidence type="ECO:0000256" key="6">
    <source>
        <dbReference type="ARBA" id="ARBA00048550"/>
    </source>
</evidence>
<dbReference type="Pfam" id="PF07831">
    <property type="entry name" value="PYNP_C"/>
    <property type="match status" value="1"/>
</dbReference>
<dbReference type="Gene3D" id="3.40.1030.10">
    <property type="entry name" value="Nucleoside phosphorylase/phosphoribosyltransferase catalytic domain"/>
    <property type="match status" value="1"/>
</dbReference>
<dbReference type="EMBL" id="SACR01000001">
    <property type="protein sequence ID" value="RVU49222.1"/>
    <property type="molecule type" value="Genomic_DNA"/>
</dbReference>
<evidence type="ECO:0000256" key="7">
    <source>
        <dbReference type="HAMAP-Rule" id="MF_01628"/>
    </source>
</evidence>
<evidence type="ECO:0000313" key="10">
    <source>
        <dbReference type="Proteomes" id="UP000285575"/>
    </source>
</evidence>
<keyword evidence="10" id="KW-1185">Reference proteome</keyword>
<keyword evidence="4 7" id="KW-0328">Glycosyltransferase</keyword>
<dbReference type="NCBIfam" id="TIGR02643">
    <property type="entry name" value="T_phosphoryl"/>
    <property type="match status" value="1"/>
</dbReference>
<dbReference type="InterPro" id="IPR036566">
    <property type="entry name" value="PYNP-like_C_sf"/>
</dbReference>
<dbReference type="InterPro" id="IPR013465">
    <property type="entry name" value="Thymidine_Pase"/>
</dbReference>
<dbReference type="UniPathway" id="UPA00578">
    <property type="reaction ID" value="UER00638"/>
</dbReference>
<dbReference type="GO" id="GO:0009032">
    <property type="term" value="F:thymidine phosphorylase activity"/>
    <property type="evidence" value="ECO:0007669"/>
    <property type="project" value="UniProtKB-UniRule"/>
</dbReference>
<dbReference type="PIRSF" id="PIRSF000478">
    <property type="entry name" value="TP_PyNP"/>
    <property type="match status" value="1"/>
</dbReference>
<organism evidence="9 10">
    <name type="scientific">Rubrivivax rivuli</name>
    <dbReference type="NCBI Taxonomy" id="1862385"/>
    <lineage>
        <taxon>Bacteria</taxon>
        <taxon>Pseudomonadati</taxon>
        <taxon>Pseudomonadota</taxon>
        <taxon>Betaproteobacteria</taxon>
        <taxon>Burkholderiales</taxon>
        <taxon>Sphaerotilaceae</taxon>
        <taxon>Rubrivivax</taxon>
    </lineage>
</organism>
<dbReference type="NCBIfam" id="NF004490">
    <property type="entry name" value="PRK05820.1"/>
    <property type="match status" value="1"/>
</dbReference>
<evidence type="ECO:0000259" key="8">
    <source>
        <dbReference type="SMART" id="SM00941"/>
    </source>
</evidence>
<dbReference type="SUPFAM" id="SSF47648">
    <property type="entry name" value="Nucleoside phosphorylase/phosphoribosyltransferase N-terminal domain"/>
    <property type="match status" value="1"/>
</dbReference>
<dbReference type="InterPro" id="IPR017459">
    <property type="entry name" value="Glycosyl_Trfase_fam3_N_dom"/>
</dbReference>
<dbReference type="GO" id="GO:0046104">
    <property type="term" value="P:thymidine metabolic process"/>
    <property type="evidence" value="ECO:0007669"/>
    <property type="project" value="UniProtKB-UniRule"/>
</dbReference>
<protein>
    <recommendedName>
        <fullName evidence="3 7">Thymidine phosphorylase</fullName>
        <ecNumber evidence="3 7">2.4.2.4</ecNumber>
    </recommendedName>
    <alternativeName>
        <fullName evidence="7">TdRPase</fullName>
    </alternativeName>
</protein>
<dbReference type="OrthoDB" id="9763887at2"/>
<dbReference type="PROSITE" id="PS00647">
    <property type="entry name" value="THYMID_PHOSPHORYLASE"/>
    <property type="match status" value="1"/>
</dbReference>
<dbReference type="FunFam" id="3.40.1030.10:FF:000003">
    <property type="entry name" value="Pyrimidine-nucleoside phosphorylase"/>
    <property type="match status" value="1"/>
</dbReference>
<dbReference type="GO" id="GO:0004645">
    <property type="term" value="F:1,4-alpha-oligoglucan phosphorylase activity"/>
    <property type="evidence" value="ECO:0007669"/>
    <property type="project" value="InterPro"/>
</dbReference>
<feature type="domain" description="Pyrimidine nucleoside phosphorylase C-terminal" evidence="8">
    <location>
        <begin position="352"/>
        <end position="426"/>
    </location>
</feature>
<keyword evidence="5 7" id="KW-0808">Transferase</keyword>
<evidence type="ECO:0000256" key="2">
    <source>
        <dbReference type="ARBA" id="ARBA00011738"/>
    </source>
</evidence>
<dbReference type="GO" id="GO:0006206">
    <property type="term" value="P:pyrimidine nucleobase metabolic process"/>
    <property type="evidence" value="ECO:0007669"/>
    <property type="project" value="InterPro"/>
</dbReference>
<comment type="subunit">
    <text evidence="2 7">Homodimer.</text>
</comment>
<evidence type="ECO:0000256" key="4">
    <source>
        <dbReference type="ARBA" id="ARBA00022676"/>
    </source>
</evidence>
<dbReference type="GO" id="GO:0005829">
    <property type="term" value="C:cytosol"/>
    <property type="evidence" value="ECO:0007669"/>
    <property type="project" value="TreeGrafter"/>
</dbReference>
<comment type="pathway">
    <text evidence="7">Pyrimidine metabolism; dTMP biosynthesis via salvage pathway; dTMP from thymine: step 1/2.</text>
</comment>
<comment type="caution">
    <text evidence="9">The sequence shown here is derived from an EMBL/GenBank/DDBJ whole genome shotgun (WGS) entry which is preliminary data.</text>
</comment>
<evidence type="ECO:0000313" key="9">
    <source>
        <dbReference type="EMBL" id="RVU49222.1"/>
    </source>
</evidence>
<evidence type="ECO:0000256" key="1">
    <source>
        <dbReference type="ARBA" id="ARBA00006915"/>
    </source>
</evidence>
<comment type="function">
    <text evidence="7">The enzymes which catalyze the reversible phosphorolysis of pyrimidine nucleosides are involved in the degradation of these compounds and in their utilization as carbon and energy sources, or in the rescue of pyrimidine bases for nucleotide synthesis.</text>
</comment>
<comment type="catalytic activity">
    <reaction evidence="6 7">
        <text>thymidine + phosphate = 2-deoxy-alpha-D-ribose 1-phosphate + thymine</text>
        <dbReference type="Rhea" id="RHEA:16037"/>
        <dbReference type="ChEBI" id="CHEBI:17748"/>
        <dbReference type="ChEBI" id="CHEBI:17821"/>
        <dbReference type="ChEBI" id="CHEBI:43474"/>
        <dbReference type="ChEBI" id="CHEBI:57259"/>
        <dbReference type="EC" id="2.4.2.4"/>
    </reaction>
</comment>
<name>A0A437RRH4_9BURK</name>
<accession>A0A437RRH4</accession>
<dbReference type="AlphaFoldDB" id="A0A437RRH4"/>
<dbReference type="RefSeq" id="WP_128226859.1">
    <property type="nucleotide sequence ID" value="NZ_SACR01000001.1"/>
</dbReference>
<evidence type="ECO:0000256" key="3">
    <source>
        <dbReference type="ARBA" id="ARBA00011892"/>
    </source>
</evidence>
<dbReference type="SMART" id="SM00941">
    <property type="entry name" value="PYNP_C"/>
    <property type="match status" value="1"/>
</dbReference>
<dbReference type="Gene3D" id="1.20.970.10">
    <property type="entry name" value="Transferase, Pyrimidine Nucleoside Phosphorylase, Chain C"/>
    <property type="match status" value="1"/>
</dbReference>
<dbReference type="InterPro" id="IPR035902">
    <property type="entry name" value="Nuc_phospho_transferase"/>
</dbReference>
<dbReference type="InterPro" id="IPR000053">
    <property type="entry name" value="Thymidine/pyrmidine_PPase"/>
</dbReference>
<dbReference type="Pfam" id="PF00591">
    <property type="entry name" value="Glycos_transf_3"/>
    <property type="match status" value="1"/>
</dbReference>
<dbReference type="InterPro" id="IPR036320">
    <property type="entry name" value="Glycosyl_Trfase_fam3_N_dom_sf"/>
</dbReference>
<dbReference type="HAMAP" id="MF_01628">
    <property type="entry name" value="Thymid_phosp"/>
    <property type="match status" value="1"/>
</dbReference>
<dbReference type="PANTHER" id="PTHR10515">
    <property type="entry name" value="THYMIDINE PHOSPHORYLASE"/>
    <property type="match status" value="1"/>
</dbReference>
<dbReference type="Proteomes" id="UP000285575">
    <property type="component" value="Unassembled WGS sequence"/>
</dbReference>
<dbReference type="SUPFAM" id="SSF54680">
    <property type="entry name" value="Pyrimidine nucleoside phosphorylase C-terminal domain"/>
    <property type="match status" value="1"/>
</dbReference>